<accession>A0A5C6M3Y3</accession>
<dbReference type="SUPFAM" id="SSF53649">
    <property type="entry name" value="Alkaline phosphatase-like"/>
    <property type="match status" value="1"/>
</dbReference>
<feature type="non-terminal residue" evidence="1">
    <location>
        <position position="1"/>
    </location>
</feature>
<evidence type="ECO:0000313" key="2">
    <source>
        <dbReference type="Proteomes" id="UP000321083"/>
    </source>
</evidence>
<reference evidence="1 2" key="2">
    <citation type="submission" date="2019-08" db="EMBL/GenBank/DDBJ databases">
        <authorList>
            <person name="Henke P."/>
        </authorList>
    </citation>
    <scope>NUCLEOTIDE SEQUENCE [LARGE SCALE GENOMIC DNA]</scope>
    <source>
        <strain evidence="1">Phe10_nw2017</strain>
    </source>
</reference>
<name>A0A5C6M3Y3_9PLAN</name>
<evidence type="ECO:0008006" key="3">
    <source>
        <dbReference type="Google" id="ProtNLM"/>
    </source>
</evidence>
<dbReference type="AlphaFoldDB" id="A0A5C6M3Y3"/>
<dbReference type="Gene3D" id="3.40.720.10">
    <property type="entry name" value="Alkaline Phosphatase, subunit A"/>
    <property type="match status" value="1"/>
</dbReference>
<organism evidence="1 2">
    <name type="scientific">Planctomyces bekefii</name>
    <dbReference type="NCBI Taxonomy" id="1653850"/>
    <lineage>
        <taxon>Bacteria</taxon>
        <taxon>Pseudomonadati</taxon>
        <taxon>Planctomycetota</taxon>
        <taxon>Planctomycetia</taxon>
        <taxon>Planctomycetales</taxon>
        <taxon>Planctomycetaceae</taxon>
        <taxon>Planctomyces</taxon>
    </lineage>
</organism>
<reference evidence="1 2" key="1">
    <citation type="submission" date="2019-08" db="EMBL/GenBank/DDBJ databases">
        <title>100 year-old enigma solved: identification of Planctomyces bekefii, the type genus and species of the phylum Planctomycetes.</title>
        <authorList>
            <person name="Svetlana D.N."/>
            <person name="Overmann J."/>
        </authorList>
    </citation>
    <scope>NUCLEOTIDE SEQUENCE [LARGE SCALE GENOMIC DNA]</scope>
    <source>
        <strain evidence="1">Phe10_nw2017</strain>
    </source>
</reference>
<dbReference type="Proteomes" id="UP000321083">
    <property type="component" value="Unassembled WGS sequence"/>
</dbReference>
<sequence length="85" mass="9400">DCVTGSYMQSQRMITVGSDKLILYPGIGVSLLYDLAADPEELRDLSGEAGALGVKRRLFERLLQEQRVMGDALDLRVKFPELTGI</sequence>
<keyword evidence="2" id="KW-1185">Reference proteome</keyword>
<evidence type="ECO:0000313" key="1">
    <source>
        <dbReference type="EMBL" id="TWW08819.1"/>
    </source>
</evidence>
<protein>
    <recommendedName>
        <fullName evidence="3">Sulfatase N-terminal domain-containing protein</fullName>
    </recommendedName>
</protein>
<comment type="caution">
    <text evidence="1">The sequence shown here is derived from an EMBL/GenBank/DDBJ whole genome shotgun (WGS) entry which is preliminary data.</text>
</comment>
<dbReference type="InterPro" id="IPR017850">
    <property type="entry name" value="Alkaline_phosphatase_core_sf"/>
</dbReference>
<gene>
    <name evidence="1" type="ORF">E3A20_20490</name>
</gene>
<proteinExistence type="predicted"/>
<dbReference type="EMBL" id="SRHE01000492">
    <property type="protein sequence ID" value="TWW08819.1"/>
    <property type="molecule type" value="Genomic_DNA"/>
</dbReference>